<dbReference type="EMBL" id="BMHE01000001">
    <property type="protein sequence ID" value="GGI43786.1"/>
    <property type="molecule type" value="Genomic_DNA"/>
</dbReference>
<reference evidence="2" key="1">
    <citation type="journal article" date="2019" name="Int. J. Syst. Evol. Microbiol.">
        <title>The Global Catalogue of Microorganisms (GCM) 10K type strain sequencing project: providing services to taxonomists for standard genome sequencing and annotation.</title>
        <authorList>
            <consortium name="The Broad Institute Genomics Platform"/>
            <consortium name="The Broad Institute Genome Sequencing Center for Infectious Disease"/>
            <person name="Wu L."/>
            <person name="Ma J."/>
        </authorList>
    </citation>
    <scope>NUCLEOTIDE SEQUENCE [LARGE SCALE GENOMIC DNA]</scope>
    <source>
        <strain evidence="2">CGMCC 1.15043</strain>
    </source>
</reference>
<gene>
    <name evidence="1" type="ORF">GCM10008018_03860</name>
</gene>
<proteinExistence type="predicted"/>
<evidence type="ECO:0000313" key="2">
    <source>
        <dbReference type="Proteomes" id="UP000615455"/>
    </source>
</evidence>
<sequence length="110" mass="12758">MTDSLGAKKQIQISKRCVELFQLALNQTKYIVNYDEHPAKHMTTDLRESDDLIKVGIRDFVANRSLITEMDSVRLRTIYMRLRRLAVVFSTPELTYLTTVKLEVKQLALV</sequence>
<keyword evidence="2" id="KW-1185">Reference proteome</keyword>
<protein>
    <submittedName>
        <fullName evidence="1">Uncharacterized protein</fullName>
    </submittedName>
</protein>
<organism evidence="1 2">
    <name type="scientific">Paenibacillus marchantiophytorum</name>
    <dbReference type="NCBI Taxonomy" id="1619310"/>
    <lineage>
        <taxon>Bacteria</taxon>
        <taxon>Bacillati</taxon>
        <taxon>Bacillota</taxon>
        <taxon>Bacilli</taxon>
        <taxon>Bacillales</taxon>
        <taxon>Paenibacillaceae</taxon>
        <taxon>Paenibacillus</taxon>
    </lineage>
</organism>
<name>A0ABQ2BNM0_9BACL</name>
<dbReference type="Proteomes" id="UP000615455">
    <property type="component" value="Unassembled WGS sequence"/>
</dbReference>
<accession>A0ABQ2BNM0</accession>
<comment type="caution">
    <text evidence="1">The sequence shown here is derived from an EMBL/GenBank/DDBJ whole genome shotgun (WGS) entry which is preliminary data.</text>
</comment>
<evidence type="ECO:0000313" key="1">
    <source>
        <dbReference type="EMBL" id="GGI43786.1"/>
    </source>
</evidence>